<dbReference type="PANTHER" id="PTHR13872:SF1">
    <property type="entry name" value="DOLICHYL-DIPHOSPHOOLIGOSACCHARIDE--PROTEIN GLYCOSYLTRANSFERASE SUBUNIT STT3B"/>
    <property type="match status" value="1"/>
</dbReference>
<evidence type="ECO:0000256" key="3">
    <source>
        <dbReference type="ARBA" id="ARBA00004127"/>
    </source>
</evidence>
<comment type="similarity">
    <text evidence="5">Belongs to the STT3 family.</text>
</comment>
<comment type="cofactor">
    <cofactor evidence="2">
        <name>Mg(2+)</name>
        <dbReference type="ChEBI" id="CHEBI:18420"/>
    </cofactor>
</comment>
<evidence type="ECO:0000313" key="14">
    <source>
        <dbReference type="EMBL" id="GFH29902.1"/>
    </source>
</evidence>
<dbReference type="GO" id="GO:0016020">
    <property type="term" value="C:membrane"/>
    <property type="evidence" value="ECO:0007669"/>
    <property type="project" value="InterPro"/>
</dbReference>
<evidence type="ECO:0000313" key="15">
    <source>
        <dbReference type="Proteomes" id="UP000485058"/>
    </source>
</evidence>
<evidence type="ECO:0000256" key="8">
    <source>
        <dbReference type="ARBA" id="ARBA00022692"/>
    </source>
</evidence>
<organism evidence="14 15">
    <name type="scientific">Haematococcus lacustris</name>
    <name type="common">Green alga</name>
    <name type="synonym">Haematococcus pluvialis</name>
    <dbReference type="NCBI Taxonomy" id="44745"/>
    <lineage>
        <taxon>Eukaryota</taxon>
        <taxon>Viridiplantae</taxon>
        <taxon>Chlorophyta</taxon>
        <taxon>core chlorophytes</taxon>
        <taxon>Chlorophyceae</taxon>
        <taxon>CS clade</taxon>
        <taxon>Chlamydomonadales</taxon>
        <taxon>Haematococcaceae</taxon>
        <taxon>Haematococcus</taxon>
    </lineage>
</organism>
<reference evidence="14 15" key="1">
    <citation type="submission" date="2020-02" db="EMBL/GenBank/DDBJ databases">
        <title>Draft genome sequence of Haematococcus lacustris strain NIES-144.</title>
        <authorList>
            <person name="Morimoto D."/>
            <person name="Nakagawa S."/>
            <person name="Yoshida T."/>
            <person name="Sawayama S."/>
        </authorList>
    </citation>
    <scope>NUCLEOTIDE SEQUENCE [LARGE SCALE GENOMIC DNA]</scope>
    <source>
        <strain evidence="14 15">NIES-144</strain>
    </source>
</reference>
<name>A0A6A0AB94_HAELA</name>
<dbReference type="EMBL" id="BLLF01004587">
    <property type="protein sequence ID" value="GFH29902.1"/>
    <property type="molecule type" value="Genomic_DNA"/>
</dbReference>
<dbReference type="UniPathway" id="UPA00378"/>
<keyword evidence="12" id="KW-0472">Membrane</keyword>
<evidence type="ECO:0000256" key="6">
    <source>
        <dbReference type="ARBA" id="ARBA00022676"/>
    </source>
</evidence>
<keyword evidence="6" id="KW-0328">Glycosyltransferase</keyword>
<keyword evidence="11" id="KW-1133">Transmembrane helix</keyword>
<dbReference type="InterPro" id="IPR003674">
    <property type="entry name" value="Oligo_trans_STT3"/>
</dbReference>
<evidence type="ECO:0000256" key="10">
    <source>
        <dbReference type="ARBA" id="ARBA00022842"/>
    </source>
</evidence>
<keyword evidence="15" id="KW-1185">Reference proteome</keyword>
<evidence type="ECO:0000256" key="7">
    <source>
        <dbReference type="ARBA" id="ARBA00022679"/>
    </source>
</evidence>
<dbReference type="GO" id="GO:0004576">
    <property type="term" value="F:oligosaccharyl transferase activity"/>
    <property type="evidence" value="ECO:0007669"/>
    <property type="project" value="InterPro"/>
</dbReference>
<comment type="pathway">
    <text evidence="4">Protein modification; protein glycosylation.</text>
</comment>
<dbReference type="AlphaFoldDB" id="A0A6A0AB94"/>
<keyword evidence="9" id="KW-0479">Metal-binding</keyword>
<evidence type="ECO:0000256" key="13">
    <source>
        <dbReference type="ARBA" id="ARBA00023211"/>
    </source>
</evidence>
<dbReference type="Proteomes" id="UP000485058">
    <property type="component" value="Unassembled WGS sequence"/>
</dbReference>
<evidence type="ECO:0000256" key="12">
    <source>
        <dbReference type="ARBA" id="ARBA00023136"/>
    </source>
</evidence>
<comment type="subcellular location">
    <subcellularLocation>
        <location evidence="3">Endomembrane system</location>
        <topology evidence="3">Multi-pass membrane protein</topology>
    </subcellularLocation>
</comment>
<evidence type="ECO:0000256" key="5">
    <source>
        <dbReference type="ARBA" id="ARBA00010810"/>
    </source>
</evidence>
<dbReference type="GO" id="GO:0046872">
    <property type="term" value="F:metal ion binding"/>
    <property type="evidence" value="ECO:0007669"/>
    <property type="project" value="UniProtKB-KW"/>
</dbReference>
<sequence>MLNTIMYKMSYHDFGGITTQHGQPPGYDRVRYTEIGSKDTDLEHLQEAFTSENWIVRIFSVKPLENRA</sequence>
<evidence type="ECO:0000256" key="11">
    <source>
        <dbReference type="ARBA" id="ARBA00022989"/>
    </source>
</evidence>
<proteinExistence type="inferred from homology"/>
<evidence type="ECO:0000256" key="1">
    <source>
        <dbReference type="ARBA" id="ARBA00001936"/>
    </source>
</evidence>
<dbReference type="PANTHER" id="PTHR13872">
    <property type="entry name" value="DOLICHYL-DIPHOSPHOOLIGOSACCHARIDE--PROTEIN GLYCOSYLTRANSFERASE SUBUNIT"/>
    <property type="match status" value="1"/>
</dbReference>
<evidence type="ECO:0000256" key="4">
    <source>
        <dbReference type="ARBA" id="ARBA00004922"/>
    </source>
</evidence>
<comment type="cofactor">
    <cofactor evidence="1">
        <name>Mn(2+)</name>
        <dbReference type="ChEBI" id="CHEBI:29035"/>
    </cofactor>
</comment>
<keyword evidence="10" id="KW-0460">Magnesium</keyword>
<keyword evidence="8" id="KW-0812">Transmembrane</keyword>
<dbReference type="GO" id="GO:0012505">
    <property type="term" value="C:endomembrane system"/>
    <property type="evidence" value="ECO:0007669"/>
    <property type="project" value="UniProtKB-SubCell"/>
</dbReference>
<accession>A0A6A0AB94</accession>
<evidence type="ECO:0000256" key="9">
    <source>
        <dbReference type="ARBA" id="ARBA00022723"/>
    </source>
</evidence>
<keyword evidence="7 14" id="KW-0808">Transferase</keyword>
<comment type="caution">
    <text evidence="14">The sequence shown here is derived from an EMBL/GenBank/DDBJ whole genome shotgun (WGS) entry which is preliminary data.</text>
</comment>
<gene>
    <name evidence="14" type="ORF">HaLaN_28650</name>
</gene>
<protein>
    <submittedName>
        <fullName evidence="14">Dolichyl-diphosphooligosaccharide-protein glycosyltransferase</fullName>
    </submittedName>
</protein>
<keyword evidence="13" id="KW-0464">Manganese</keyword>
<evidence type="ECO:0000256" key="2">
    <source>
        <dbReference type="ARBA" id="ARBA00001946"/>
    </source>
</evidence>